<dbReference type="GO" id="GO:0003700">
    <property type="term" value="F:DNA-binding transcription factor activity"/>
    <property type="evidence" value="ECO:0007669"/>
    <property type="project" value="InterPro"/>
</dbReference>
<keyword evidence="2" id="KW-1133">Transmembrane helix</keyword>
<gene>
    <name evidence="4" type="ORF">KL86DYS2_10142</name>
</gene>
<keyword evidence="2" id="KW-0812">Transmembrane</keyword>
<feature type="domain" description="HTH araC/xylS-type" evidence="3">
    <location>
        <begin position="263"/>
        <end position="365"/>
    </location>
</feature>
<dbReference type="Pfam" id="PF12833">
    <property type="entry name" value="HTH_18"/>
    <property type="match status" value="1"/>
</dbReference>
<reference evidence="4" key="1">
    <citation type="submission" date="2016-04" db="EMBL/GenBank/DDBJ databases">
        <authorList>
            <person name="Evans L.H."/>
            <person name="Alamgir A."/>
            <person name="Owens N."/>
            <person name="Weber N.D."/>
            <person name="Virtaneva K."/>
            <person name="Barbian K."/>
            <person name="Babar A."/>
            <person name="Rosenke K."/>
        </authorList>
    </citation>
    <scope>NUCLEOTIDE SEQUENCE</scope>
    <source>
        <strain evidence="4">86-2</strain>
    </source>
</reference>
<proteinExistence type="predicted"/>
<name>A0A212IVH5_9BACT</name>
<dbReference type="EMBL" id="FLUL01000001">
    <property type="protein sequence ID" value="SBV91193.1"/>
    <property type="molecule type" value="Genomic_DNA"/>
</dbReference>
<accession>A0A212IVH5</accession>
<dbReference type="PANTHER" id="PTHR43280">
    <property type="entry name" value="ARAC-FAMILY TRANSCRIPTIONAL REGULATOR"/>
    <property type="match status" value="1"/>
</dbReference>
<feature type="transmembrane region" description="Helical" evidence="2">
    <location>
        <begin position="172"/>
        <end position="195"/>
    </location>
</feature>
<dbReference type="RefSeq" id="WP_296946113.1">
    <property type="nucleotide sequence ID" value="NZ_LT599021.1"/>
</dbReference>
<dbReference type="PANTHER" id="PTHR43280:SF2">
    <property type="entry name" value="HTH-TYPE TRANSCRIPTIONAL REGULATOR EXSA"/>
    <property type="match status" value="1"/>
</dbReference>
<dbReference type="SMART" id="SM00342">
    <property type="entry name" value="HTH_ARAC"/>
    <property type="match status" value="1"/>
</dbReference>
<feature type="transmembrane region" description="Helical" evidence="2">
    <location>
        <begin position="32"/>
        <end position="49"/>
    </location>
</feature>
<dbReference type="GO" id="GO:0043565">
    <property type="term" value="F:sequence-specific DNA binding"/>
    <property type="evidence" value="ECO:0007669"/>
    <property type="project" value="InterPro"/>
</dbReference>
<organism evidence="4">
    <name type="scientific">uncultured Dysgonomonas sp</name>
    <dbReference type="NCBI Taxonomy" id="206096"/>
    <lineage>
        <taxon>Bacteria</taxon>
        <taxon>Pseudomonadati</taxon>
        <taxon>Bacteroidota</taxon>
        <taxon>Bacteroidia</taxon>
        <taxon>Bacteroidales</taxon>
        <taxon>Dysgonomonadaceae</taxon>
        <taxon>Dysgonomonas</taxon>
        <taxon>environmental samples</taxon>
    </lineage>
</organism>
<dbReference type="PROSITE" id="PS01124">
    <property type="entry name" value="HTH_ARAC_FAMILY_2"/>
    <property type="match status" value="1"/>
</dbReference>
<feature type="transmembrane region" description="Helical" evidence="2">
    <location>
        <begin position="201"/>
        <end position="220"/>
    </location>
</feature>
<dbReference type="Gene3D" id="1.10.10.60">
    <property type="entry name" value="Homeodomain-like"/>
    <property type="match status" value="1"/>
</dbReference>
<dbReference type="InterPro" id="IPR018060">
    <property type="entry name" value="HTH_AraC"/>
</dbReference>
<sequence length="379" mass="44571">MQYLYIATVFAGALVCLLASLLLVLRRKTGERSRVILAVIVFFSVFNYIPRFIALCNGVVPDFVVSAKLLLVANFMVVSYIMYPIEVIAPGCLNFWRIIKLYSLWLFLLGVYLITSRTGMHYTPYNTLLEMLPDAHRFEVWFRLLLALLIFLPGLFVFFVHRTRRYNNTDYIWLKKYSITLFINILAYVLILIFNHPIMNISYYYISVGCSLYIVYMELFDRLIGKSVLEKNTEEKGVHPEEATVEDVQSSSCPEQKNTILIDRLDVYMKKKYAWRDPYLSLNMLASELFTNRTTLAQVMRENGYESYTHYINKLRIEDFLQQIESGQYVNYQEAFFFVGFRSRSTALRNFRQLTGMIPSEYFQKKNIQINEGNVIHHY</sequence>
<protein>
    <recommendedName>
        <fullName evidence="3">HTH araC/xylS-type domain-containing protein</fullName>
    </recommendedName>
</protein>
<evidence type="ECO:0000256" key="2">
    <source>
        <dbReference type="SAM" id="Phobius"/>
    </source>
</evidence>
<evidence type="ECO:0000256" key="1">
    <source>
        <dbReference type="ARBA" id="ARBA00023125"/>
    </source>
</evidence>
<keyword evidence="2" id="KW-0472">Membrane</keyword>
<feature type="transmembrane region" description="Helical" evidence="2">
    <location>
        <begin position="69"/>
        <end position="89"/>
    </location>
</feature>
<feature type="transmembrane region" description="Helical" evidence="2">
    <location>
        <begin position="140"/>
        <end position="160"/>
    </location>
</feature>
<feature type="transmembrane region" description="Helical" evidence="2">
    <location>
        <begin position="6"/>
        <end position="25"/>
    </location>
</feature>
<evidence type="ECO:0000313" key="4">
    <source>
        <dbReference type="EMBL" id="SBV91193.1"/>
    </source>
</evidence>
<dbReference type="AlphaFoldDB" id="A0A212IVH5"/>
<feature type="transmembrane region" description="Helical" evidence="2">
    <location>
        <begin position="101"/>
        <end position="120"/>
    </location>
</feature>
<evidence type="ECO:0000259" key="3">
    <source>
        <dbReference type="PROSITE" id="PS01124"/>
    </source>
</evidence>
<keyword evidence="1" id="KW-0238">DNA-binding</keyword>